<proteinExistence type="predicted"/>
<dbReference type="Pfam" id="PF06985">
    <property type="entry name" value="HET"/>
    <property type="match status" value="1"/>
</dbReference>
<dbReference type="InterPro" id="IPR010730">
    <property type="entry name" value="HET"/>
</dbReference>
<comment type="caution">
    <text evidence="2">The sequence shown here is derived from an EMBL/GenBank/DDBJ whole genome shotgun (WGS) entry which is preliminary data.</text>
</comment>
<accession>A0AAN7B7I2</accession>
<dbReference type="PANTHER" id="PTHR33112">
    <property type="entry name" value="DOMAIN PROTEIN, PUTATIVE-RELATED"/>
    <property type="match status" value="1"/>
</dbReference>
<evidence type="ECO:0000259" key="1">
    <source>
        <dbReference type="Pfam" id="PF06985"/>
    </source>
</evidence>
<dbReference type="AlphaFoldDB" id="A0AAN7B7I2"/>
<evidence type="ECO:0000313" key="3">
    <source>
        <dbReference type="Proteomes" id="UP001301769"/>
    </source>
</evidence>
<keyword evidence="3" id="KW-1185">Reference proteome</keyword>
<evidence type="ECO:0000313" key="2">
    <source>
        <dbReference type="EMBL" id="KAK4210970.1"/>
    </source>
</evidence>
<feature type="domain" description="Heterokaryon incompatibility" evidence="1">
    <location>
        <begin position="225"/>
        <end position="387"/>
    </location>
</feature>
<protein>
    <submittedName>
        <fullName evidence="2">Heterokaryon incompatibility protein-domain-containing protein</fullName>
    </submittedName>
</protein>
<dbReference type="PANTHER" id="PTHR33112:SF14">
    <property type="entry name" value="HETEROKARYON INCOMPATIBILITY DOMAIN-CONTAINING PROTEIN"/>
    <property type="match status" value="1"/>
</dbReference>
<name>A0AAN7B7I2_9PEZI</name>
<dbReference type="EMBL" id="MU858160">
    <property type="protein sequence ID" value="KAK4210970.1"/>
    <property type="molecule type" value="Genomic_DNA"/>
</dbReference>
<sequence>MSIADLCSFCANINFDALRNPLLSDLPAIRDGTVDTSRHPFKGKTEDAHASTQLGKLSDIAQRAESCRLCALMIKSLARHNGRRPHPDDVCRAETSFYGVYRAPSGHLYWTGRTLTIGIRTPQGSWAHAFQACNVGALSMGVDVKNRFQHKKPIDSMIFGGRRRPLSLDLNWVRQWIKICKTDHGNECETADVDGGSKTTTIRFVDVVSRCVVTLDDISLADHEYMALSYVWGGPQEVSIVRANKQALSKPGSLPTGHLPQTLEDAMHLARSLGFRHLWIDALCIVQDDLADKQVQIGQMSRIYGFSSLTVIAATAKTADGGLPGIREGTRSLEQDEIVIHPEPTPGKETTAPAALSLMTTLYPLFNQNDHYLEHTPWNDRGWTMQERVMSRRVLVFMPEQVHWICREATFCEESYFENETLRFHRFHAAAMEPTLRRKFRNFFEPEDEELRLWTTYNNLVSRYTRRQFTYPGDVFDGFLCILEGMTALAGQEFLWGMPRSHFEQSILWTSFRGSTRRTELSTLPMTSLQVRITFPSWSWMGWIGEASILIGDDRLDEEIGETPEVVCFEHCHNPSRLQPISPAASRFKSLLTSAPLPSWKQSHSHSVTMSALETNTPQLYTRLPAVPEGLLLFFWTSMASFTLVPTVIPPAFSDGQDQVTAEVMDAEGQKVGTVGTTSLDDEVAHRQGVHKFIVVGSRRNPFSDPVLLVLQVVWRDGIAYRMNSGEILEAAWERASLAWTLVVLG</sequence>
<dbReference type="Proteomes" id="UP001301769">
    <property type="component" value="Unassembled WGS sequence"/>
</dbReference>
<reference evidence="2" key="2">
    <citation type="submission" date="2023-05" db="EMBL/GenBank/DDBJ databases">
        <authorList>
            <consortium name="Lawrence Berkeley National Laboratory"/>
            <person name="Steindorff A."/>
            <person name="Hensen N."/>
            <person name="Bonometti L."/>
            <person name="Westerberg I."/>
            <person name="Brannstrom I.O."/>
            <person name="Guillou S."/>
            <person name="Cros-Aarteil S."/>
            <person name="Calhoun S."/>
            <person name="Haridas S."/>
            <person name="Kuo A."/>
            <person name="Mondo S."/>
            <person name="Pangilinan J."/>
            <person name="Riley R."/>
            <person name="Labutti K."/>
            <person name="Andreopoulos B."/>
            <person name="Lipzen A."/>
            <person name="Chen C."/>
            <person name="Yanf M."/>
            <person name="Daum C."/>
            <person name="Ng V."/>
            <person name="Clum A."/>
            <person name="Ohm R."/>
            <person name="Martin F."/>
            <person name="Silar P."/>
            <person name="Natvig D."/>
            <person name="Lalanne C."/>
            <person name="Gautier V."/>
            <person name="Ament-Velasquez S.L."/>
            <person name="Kruys A."/>
            <person name="Hutchinson M.I."/>
            <person name="Powell A.J."/>
            <person name="Barry K."/>
            <person name="Miller A.N."/>
            <person name="Grigoriev I.V."/>
            <person name="Debuchy R."/>
            <person name="Gladieux P."/>
            <person name="Thoren M.H."/>
            <person name="Johannesson H."/>
        </authorList>
    </citation>
    <scope>NUCLEOTIDE SEQUENCE</scope>
    <source>
        <strain evidence="2">PSN293</strain>
    </source>
</reference>
<organism evidence="2 3">
    <name type="scientific">Rhypophila decipiens</name>
    <dbReference type="NCBI Taxonomy" id="261697"/>
    <lineage>
        <taxon>Eukaryota</taxon>
        <taxon>Fungi</taxon>
        <taxon>Dikarya</taxon>
        <taxon>Ascomycota</taxon>
        <taxon>Pezizomycotina</taxon>
        <taxon>Sordariomycetes</taxon>
        <taxon>Sordariomycetidae</taxon>
        <taxon>Sordariales</taxon>
        <taxon>Naviculisporaceae</taxon>
        <taxon>Rhypophila</taxon>
    </lineage>
</organism>
<gene>
    <name evidence="2" type="ORF">QBC37DRAFT_291296</name>
</gene>
<reference evidence="2" key="1">
    <citation type="journal article" date="2023" name="Mol. Phylogenet. Evol.">
        <title>Genome-scale phylogeny and comparative genomics of the fungal order Sordariales.</title>
        <authorList>
            <person name="Hensen N."/>
            <person name="Bonometti L."/>
            <person name="Westerberg I."/>
            <person name="Brannstrom I.O."/>
            <person name="Guillou S."/>
            <person name="Cros-Aarteil S."/>
            <person name="Calhoun S."/>
            <person name="Haridas S."/>
            <person name="Kuo A."/>
            <person name="Mondo S."/>
            <person name="Pangilinan J."/>
            <person name="Riley R."/>
            <person name="LaButti K."/>
            <person name="Andreopoulos B."/>
            <person name="Lipzen A."/>
            <person name="Chen C."/>
            <person name="Yan M."/>
            <person name="Daum C."/>
            <person name="Ng V."/>
            <person name="Clum A."/>
            <person name="Steindorff A."/>
            <person name="Ohm R.A."/>
            <person name="Martin F."/>
            <person name="Silar P."/>
            <person name="Natvig D.O."/>
            <person name="Lalanne C."/>
            <person name="Gautier V."/>
            <person name="Ament-Velasquez S.L."/>
            <person name="Kruys A."/>
            <person name="Hutchinson M.I."/>
            <person name="Powell A.J."/>
            <person name="Barry K."/>
            <person name="Miller A.N."/>
            <person name="Grigoriev I.V."/>
            <person name="Debuchy R."/>
            <person name="Gladieux P."/>
            <person name="Hiltunen Thoren M."/>
            <person name="Johannesson H."/>
        </authorList>
    </citation>
    <scope>NUCLEOTIDE SEQUENCE</scope>
    <source>
        <strain evidence="2">PSN293</strain>
    </source>
</reference>